<keyword evidence="1" id="KW-0812">Transmembrane</keyword>
<reference evidence="2" key="1">
    <citation type="submission" date="2021-05" db="EMBL/GenBank/DDBJ databases">
        <authorList>
            <person name="Alioto T."/>
            <person name="Alioto T."/>
            <person name="Gomez Garrido J."/>
        </authorList>
    </citation>
    <scope>NUCLEOTIDE SEQUENCE</scope>
</reference>
<dbReference type="AlphaFoldDB" id="A0A8D8C0Y0"/>
<organism evidence="2">
    <name type="scientific">Culex pipiens</name>
    <name type="common">House mosquito</name>
    <dbReference type="NCBI Taxonomy" id="7175"/>
    <lineage>
        <taxon>Eukaryota</taxon>
        <taxon>Metazoa</taxon>
        <taxon>Ecdysozoa</taxon>
        <taxon>Arthropoda</taxon>
        <taxon>Hexapoda</taxon>
        <taxon>Insecta</taxon>
        <taxon>Pterygota</taxon>
        <taxon>Neoptera</taxon>
        <taxon>Endopterygota</taxon>
        <taxon>Diptera</taxon>
        <taxon>Nematocera</taxon>
        <taxon>Culicoidea</taxon>
        <taxon>Culicidae</taxon>
        <taxon>Culicinae</taxon>
        <taxon>Culicini</taxon>
        <taxon>Culex</taxon>
        <taxon>Culex</taxon>
    </lineage>
</organism>
<name>A0A8D8C0Y0_CULPI</name>
<dbReference type="EMBL" id="HBUE01091161">
    <property type="protein sequence ID" value="CAG6481626.1"/>
    <property type="molecule type" value="Transcribed_RNA"/>
</dbReference>
<evidence type="ECO:0000256" key="1">
    <source>
        <dbReference type="SAM" id="Phobius"/>
    </source>
</evidence>
<evidence type="ECO:0000313" key="2">
    <source>
        <dbReference type="EMBL" id="CAG6481626.1"/>
    </source>
</evidence>
<feature type="transmembrane region" description="Helical" evidence="1">
    <location>
        <begin position="57"/>
        <end position="79"/>
    </location>
</feature>
<proteinExistence type="predicted"/>
<keyword evidence="1" id="KW-0472">Membrane</keyword>
<keyword evidence="1" id="KW-1133">Transmembrane helix</keyword>
<protein>
    <submittedName>
        <fullName evidence="2">(northern house mosquito) hypothetical protein</fullName>
    </submittedName>
</protein>
<feature type="transmembrane region" description="Helical" evidence="1">
    <location>
        <begin position="15"/>
        <end position="36"/>
    </location>
</feature>
<sequence>MLPNLERLRADRARVRFVIFLGFVFKGLFLLFVDPFRRTLNLTKVDRSRCNRVLLRLLNRMSMVGVFLFDFFVVLLFQLDAVLASVEECQRVPQKLIVGYAPFPESHVLVQLVGAQFAHEHWQVALVNYLYRRAVVNLLGEQNVRK</sequence>
<accession>A0A8D8C0Y0</accession>